<evidence type="ECO:0000256" key="1">
    <source>
        <dbReference type="ARBA" id="ARBA00022475"/>
    </source>
</evidence>
<dbReference type="PANTHER" id="PTHR43875:SF15">
    <property type="entry name" value="TREHALOSE IMPORT ATP-BINDING PROTEIN SUGC"/>
    <property type="match status" value="1"/>
</dbReference>
<dbReference type="InterPro" id="IPR017871">
    <property type="entry name" value="ABC_transporter-like_CS"/>
</dbReference>
<dbReference type="Pfam" id="PF00005">
    <property type="entry name" value="ABC_tran"/>
    <property type="match status" value="1"/>
</dbReference>
<keyword evidence="1" id="KW-1003">Cell membrane</keyword>
<gene>
    <name evidence="5" type="ORF">H074_36024</name>
</gene>
<keyword evidence="3" id="KW-0472">Membrane</keyword>
<evidence type="ECO:0000313" key="5">
    <source>
        <dbReference type="EMBL" id="EME51708.1"/>
    </source>
</evidence>
<dbReference type="GO" id="GO:0005524">
    <property type="term" value="F:ATP binding"/>
    <property type="evidence" value="ECO:0007669"/>
    <property type="project" value="InterPro"/>
</dbReference>
<name>M2YSE9_9PSEU</name>
<evidence type="ECO:0000313" key="6">
    <source>
        <dbReference type="Proteomes" id="UP000054226"/>
    </source>
</evidence>
<accession>M2YSE9</accession>
<keyword evidence="6" id="KW-1185">Reference proteome</keyword>
<dbReference type="SUPFAM" id="SSF52540">
    <property type="entry name" value="P-loop containing nucleoside triphosphate hydrolases"/>
    <property type="match status" value="1"/>
</dbReference>
<keyword evidence="2" id="KW-1278">Translocase</keyword>
<dbReference type="SUPFAM" id="SSF50331">
    <property type="entry name" value="MOP-like"/>
    <property type="match status" value="1"/>
</dbReference>
<dbReference type="PROSITE" id="PS00211">
    <property type="entry name" value="ABC_TRANSPORTER_1"/>
    <property type="match status" value="1"/>
</dbReference>
<dbReference type="Gene3D" id="2.40.50.100">
    <property type="match status" value="1"/>
</dbReference>
<dbReference type="AlphaFoldDB" id="M2YSE9"/>
<dbReference type="GO" id="GO:0055052">
    <property type="term" value="C:ATP-binding cassette (ABC) transporter complex, substrate-binding subunit-containing"/>
    <property type="evidence" value="ECO:0007669"/>
    <property type="project" value="TreeGrafter"/>
</dbReference>
<proteinExistence type="predicted"/>
<organism evidence="5 6">
    <name type="scientific">Amycolatopsis decaplanina DSM 44594</name>
    <dbReference type="NCBI Taxonomy" id="1284240"/>
    <lineage>
        <taxon>Bacteria</taxon>
        <taxon>Bacillati</taxon>
        <taxon>Actinomycetota</taxon>
        <taxon>Actinomycetes</taxon>
        <taxon>Pseudonocardiales</taxon>
        <taxon>Pseudonocardiaceae</taxon>
        <taxon>Amycolatopsis</taxon>
    </lineage>
</organism>
<dbReference type="InterPro" id="IPR040582">
    <property type="entry name" value="OB_MalK-like"/>
</dbReference>
<comment type="caution">
    <text evidence="5">The sequence shown here is derived from an EMBL/GenBank/DDBJ whole genome shotgun (WGS) entry which is preliminary data.</text>
</comment>
<dbReference type="InterPro" id="IPR047641">
    <property type="entry name" value="ABC_transpr_MalK/UgpC-like"/>
</dbReference>
<protein>
    <submittedName>
        <fullName evidence="5">ABC transporter-like protein</fullName>
    </submittedName>
</protein>
<dbReference type="InterPro" id="IPR003439">
    <property type="entry name" value="ABC_transporter-like_ATP-bd"/>
</dbReference>
<evidence type="ECO:0000256" key="2">
    <source>
        <dbReference type="ARBA" id="ARBA00022967"/>
    </source>
</evidence>
<dbReference type="Proteomes" id="UP000054226">
    <property type="component" value="Unassembled WGS sequence"/>
</dbReference>
<evidence type="ECO:0000256" key="3">
    <source>
        <dbReference type="ARBA" id="ARBA00023136"/>
    </source>
</evidence>
<dbReference type="EMBL" id="AOHO01000078">
    <property type="protein sequence ID" value="EME51708.1"/>
    <property type="molecule type" value="Genomic_DNA"/>
</dbReference>
<dbReference type="RefSeq" id="WP_007034987.1">
    <property type="nucleotide sequence ID" value="NZ_AOHO01000078.1"/>
</dbReference>
<dbReference type="InterPro" id="IPR008995">
    <property type="entry name" value="Mo/tungstate-bd_C_term_dom"/>
</dbReference>
<dbReference type="GO" id="GO:0016887">
    <property type="term" value="F:ATP hydrolysis activity"/>
    <property type="evidence" value="ECO:0007669"/>
    <property type="project" value="InterPro"/>
</dbReference>
<dbReference type="Gene3D" id="3.40.50.300">
    <property type="entry name" value="P-loop containing nucleotide triphosphate hydrolases"/>
    <property type="match status" value="1"/>
</dbReference>
<dbReference type="PATRIC" id="fig|1284240.4.peg.7356"/>
<dbReference type="PANTHER" id="PTHR43875">
    <property type="entry name" value="MALTODEXTRIN IMPORT ATP-BINDING PROTEIN MSMX"/>
    <property type="match status" value="1"/>
</dbReference>
<dbReference type="InterPro" id="IPR027417">
    <property type="entry name" value="P-loop_NTPase"/>
</dbReference>
<sequence length="284" mass="31200">MDEHRWWHHIPIVGNLARRKALKRPDMVAKIDEVAEMLELTRYLDRRPKALSGGQRQRVAVARALVREPAIYLLDEPLSNLDAKLRTSMRAEIAALYRRVRKSFVYVTHDRVEAMTMGTRIVVLNDGVVQQYGKPKEICDRPANAFVARFIGSPPMNVLPVRVQDGTITVDGQTLPAPADCPVSAGEVQLGVRAERISVGEEGLVAHAVTVEHLGAEMIVGFKLGPATTEVGAAASRDLHLAKIPGELQLEPGAECRVRPDLDGASWFDVSGDRLAEAREPTLA</sequence>
<evidence type="ECO:0000259" key="4">
    <source>
        <dbReference type="PROSITE" id="PS50893"/>
    </source>
</evidence>
<reference evidence="5 6" key="1">
    <citation type="journal article" date="2013" name="Genome Announc.">
        <title>Draft Genome Sequence of Amycolatopsis decaplanina Strain DSM 44594T.</title>
        <authorList>
            <person name="Kaur N."/>
            <person name="Kumar S."/>
            <person name="Bala M."/>
            <person name="Raghava G.P."/>
            <person name="Mayilraj S."/>
        </authorList>
    </citation>
    <scope>NUCLEOTIDE SEQUENCE [LARGE SCALE GENOMIC DNA]</scope>
    <source>
        <strain evidence="5 6">DSM 44594</strain>
    </source>
</reference>
<feature type="domain" description="ABC transporter" evidence="4">
    <location>
        <begin position="1"/>
        <end position="151"/>
    </location>
</feature>
<dbReference type="Pfam" id="PF17912">
    <property type="entry name" value="OB_MalK"/>
    <property type="match status" value="1"/>
</dbReference>
<dbReference type="PROSITE" id="PS50893">
    <property type="entry name" value="ABC_TRANSPORTER_2"/>
    <property type="match status" value="1"/>
</dbReference>